<sequence>MDRRSGGKHPYGHGCHTGKLPHHCGFRNGDGTPTGRRGGTRMRQVYLLDLRDKDMAAEYEDWHRPGRVPDGVLDDIRDAGIEAMQIFRCGERLVMVSETCDDRTASNRIGSQASRDWEARMDRFQKPLPLATGGEKWAEAAKIFDLQDHRTSG</sequence>
<dbReference type="InterPro" id="IPR008000">
    <property type="entry name" value="Rham/fucose_mutarotase"/>
</dbReference>
<evidence type="ECO:0000313" key="2">
    <source>
        <dbReference type="Proteomes" id="UP000254508"/>
    </source>
</evidence>
<organism evidence="1 2">
    <name type="scientific">Erythrobacter aureus</name>
    <dbReference type="NCBI Taxonomy" id="2182384"/>
    <lineage>
        <taxon>Bacteria</taxon>
        <taxon>Pseudomonadati</taxon>
        <taxon>Pseudomonadota</taxon>
        <taxon>Alphaproteobacteria</taxon>
        <taxon>Sphingomonadales</taxon>
        <taxon>Erythrobacteraceae</taxon>
        <taxon>Erythrobacter/Porphyrobacter group</taxon>
        <taxon>Erythrobacter</taxon>
    </lineage>
</organism>
<dbReference type="EMBL" id="CP031357">
    <property type="protein sequence ID" value="AXK43395.1"/>
    <property type="molecule type" value="Genomic_DNA"/>
</dbReference>
<proteinExistence type="predicted"/>
<dbReference type="GO" id="GO:0016857">
    <property type="term" value="F:racemase and epimerase activity, acting on carbohydrates and derivatives"/>
    <property type="evidence" value="ECO:0007669"/>
    <property type="project" value="InterPro"/>
</dbReference>
<dbReference type="OrthoDB" id="7272712at2"/>
<dbReference type="SUPFAM" id="SSF54909">
    <property type="entry name" value="Dimeric alpha+beta barrel"/>
    <property type="match status" value="1"/>
</dbReference>
<dbReference type="KEGG" id="err:DVR09_01130"/>
<dbReference type="AlphaFoldDB" id="A0A345YHJ3"/>
<name>A0A345YHJ3_9SPHN</name>
<accession>A0A345YHJ3</accession>
<dbReference type="InterPro" id="IPR011008">
    <property type="entry name" value="Dimeric_a/b-barrel"/>
</dbReference>
<dbReference type="PANTHER" id="PTHR43239">
    <property type="entry name" value="UPF0734 PROTEIN DDB_G0273871/DDB_G0273177"/>
    <property type="match status" value="1"/>
</dbReference>
<protein>
    <submittedName>
        <fullName evidence="1">L-rhamnose mutarotase</fullName>
    </submittedName>
</protein>
<dbReference type="PANTHER" id="PTHR43239:SF1">
    <property type="entry name" value="UPF0734 PROTEIN DDB_G0273871_DDB_G0273177"/>
    <property type="match status" value="1"/>
</dbReference>
<dbReference type="Gene3D" id="3.30.70.100">
    <property type="match status" value="1"/>
</dbReference>
<reference evidence="2" key="1">
    <citation type="submission" date="2018-07" db="EMBL/GenBank/DDBJ databases">
        <title>Genome sequence of Erythrobacter strain YH-07, an antagonistic bacterium isolated from Yellow Sea.</title>
        <authorList>
            <person name="Tang T."/>
            <person name="Liu Q."/>
            <person name="Sun X."/>
        </authorList>
    </citation>
    <scope>NUCLEOTIDE SEQUENCE [LARGE SCALE GENOMIC DNA]</scope>
    <source>
        <strain evidence="2">YH-07</strain>
    </source>
</reference>
<dbReference type="Pfam" id="PF05336">
    <property type="entry name" value="rhaM"/>
    <property type="match status" value="1"/>
</dbReference>
<dbReference type="Proteomes" id="UP000254508">
    <property type="component" value="Chromosome"/>
</dbReference>
<gene>
    <name evidence="1" type="ORF">DVR09_01130</name>
</gene>
<evidence type="ECO:0000313" key="1">
    <source>
        <dbReference type="EMBL" id="AXK43395.1"/>
    </source>
</evidence>
<dbReference type="InterPro" id="IPR052996">
    <property type="entry name" value="Carb_Metab_Mutarotase"/>
</dbReference>
<keyword evidence="2" id="KW-1185">Reference proteome</keyword>